<organism evidence="1 2">
    <name type="scientific">Actinomadura coerulea</name>
    <dbReference type="NCBI Taxonomy" id="46159"/>
    <lineage>
        <taxon>Bacteria</taxon>
        <taxon>Bacillati</taxon>
        <taxon>Actinomycetota</taxon>
        <taxon>Actinomycetes</taxon>
        <taxon>Streptosporangiales</taxon>
        <taxon>Thermomonosporaceae</taxon>
        <taxon>Actinomadura</taxon>
    </lineage>
</organism>
<name>A0A7X0KX94_9ACTN</name>
<protein>
    <submittedName>
        <fullName evidence="1">Uncharacterized protein</fullName>
    </submittedName>
</protein>
<dbReference type="EMBL" id="JACHMQ010000001">
    <property type="protein sequence ID" value="MBB6394096.1"/>
    <property type="molecule type" value="Genomic_DNA"/>
</dbReference>
<gene>
    <name evidence="1" type="ORF">BKA00_001010</name>
</gene>
<dbReference type="RefSeq" id="WP_185023800.1">
    <property type="nucleotide sequence ID" value="NZ_JACHMQ010000001.1"/>
</dbReference>
<accession>A0A7X0KX94</accession>
<evidence type="ECO:0000313" key="2">
    <source>
        <dbReference type="Proteomes" id="UP000546324"/>
    </source>
</evidence>
<dbReference type="Proteomes" id="UP000546324">
    <property type="component" value="Unassembled WGS sequence"/>
</dbReference>
<dbReference type="AlphaFoldDB" id="A0A7X0KX94"/>
<keyword evidence="2" id="KW-1185">Reference proteome</keyword>
<evidence type="ECO:0000313" key="1">
    <source>
        <dbReference type="EMBL" id="MBB6394096.1"/>
    </source>
</evidence>
<reference evidence="1 2" key="1">
    <citation type="submission" date="2020-08" db="EMBL/GenBank/DDBJ databases">
        <title>Sequencing the genomes of 1000 actinobacteria strains.</title>
        <authorList>
            <person name="Klenk H.-P."/>
        </authorList>
    </citation>
    <scope>NUCLEOTIDE SEQUENCE [LARGE SCALE GENOMIC DNA]</scope>
    <source>
        <strain evidence="1 2">DSM 43675</strain>
    </source>
</reference>
<sequence length="50" mass="4885">MAAWLAGVPKRGPGAASPVRISYGAENVEIQPGASWESPLAAGSPPPAGG</sequence>
<comment type="caution">
    <text evidence="1">The sequence shown here is derived from an EMBL/GenBank/DDBJ whole genome shotgun (WGS) entry which is preliminary data.</text>
</comment>
<proteinExistence type="predicted"/>